<dbReference type="AlphaFoldDB" id="A0A2K3K2X6"/>
<feature type="compositionally biased region" description="Low complexity" evidence="1">
    <location>
        <begin position="19"/>
        <end position="35"/>
    </location>
</feature>
<comment type="caution">
    <text evidence="2">The sequence shown here is derived from an EMBL/GenBank/DDBJ whole genome shotgun (WGS) entry which is preliminary data.</text>
</comment>
<sequence length="54" mass="5603">LSHPPAAALNPSLTALNLSPSPRSSISAAAARTTAHQSPRRTALTLSPRLVTKF</sequence>
<reference evidence="2 3" key="1">
    <citation type="journal article" date="2014" name="Am. J. Bot.">
        <title>Genome assembly and annotation for red clover (Trifolium pratense; Fabaceae).</title>
        <authorList>
            <person name="Istvanek J."/>
            <person name="Jaros M."/>
            <person name="Krenek A."/>
            <person name="Repkova J."/>
        </authorList>
    </citation>
    <scope>NUCLEOTIDE SEQUENCE [LARGE SCALE GENOMIC DNA]</scope>
    <source>
        <strain evidence="3">cv. Tatra</strain>
        <tissue evidence="2">Young leaves</tissue>
    </source>
</reference>
<protein>
    <submittedName>
        <fullName evidence="2">Uncharacterized protein</fullName>
    </submittedName>
</protein>
<dbReference type="Proteomes" id="UP000236291">
    <property type="component" value="Unassembled WGS sequence"/>
</dbReference>
<organism evidence="2 3">
    <name type="scientific">Trifolium pratense</name>
    <name type="common">Red clover</name>
    <dbReference type="NCBI Taxonomy" id="57577"/>
    <lineage>
        <taxon>Eukaryota</taxon>
        <taxon>Viridiplantae</taxon>
        <taxon>Streptophyta</taxon>
        <taxon>Embryophyta</taxon>
        <taxon>Tracheophyta</taxon>
        <taxon>Spermatophyta</taxon>
        <taxon>Magnoliopsida</taxon>
        <taxon>eudicotyledons</taxon>
        <taxon>Gunneridae</taxon>
        <taxon>Pentapetalae</taxon>
        <taxon>rosids</taxon>
        <taxon>fabids</taxon>
        <taxon>Fabales</taxon>
        <taxon>Fabaceae</taxon>
        <taxon>Papilionoideae</taxon>
        <taxon>50 kb inversion clade</taxon>
        <taxon>NPAAA clade</taxon>
        <taxon>Hologalegina</taxon>
        <taxon>IRL clade</taxon>
        <taxon>Trifolieae</taxon>
        <taxon>Trifolium</taxon>
    </lineage>
</organism>
<feature type="non-terminal residue" evidence="2">
    <location>
        <position position="1"/>
    </location>
</feature>
<reference evidence="2 3" key="2">
    <citation type="journal article" date="2017" name="Front. Plant Sci.">
        <title>Gene Classification and Mining of Molecular Markers Useful in Red Clover (Trifolium pratense) Breeding.</title>
        <authorList>
            <person name="Istvanek J."/>
            <person name="Dluhosova J."/>
            <person name="Dluhos P."/>
            <person name="Patkova L."/>
            <person name="Nedelnik J."/>
            <person name="Repkova J."/>
        </authorList>
    </citation>
    <scope>NUCLEOTIDE SEQUENCE [LARGE SCALE GENOMIC DNA]</scope>
    <source>
        <strain evidence="3">cv. Tatra</strain>
        <tissue evidence="2">Young leaves</tissue>
    </source>
</reference>
<name>A0A2K3K2X6_TRIPR</name>
<gene>
    <name evidence="2" type="ORF">L195_g060290</name>
</gene>
<accession>A0A2K3K2X6</accession>
<evidence type="ECO:0000256" key="1">
    <source>
        <dbReference type="SAM" id="MobiDB-lite"/>
    </source>
</evidence>
<proteinExistence type="predicted"/>
<dbReference type="EMBL" id="ASHM01137772">
    <property type="protein sequence ID" value="PNX60655.1"/>
    <property type="molecule type" value="Genomic_DNA"/>
</dbReference>
<feature type="region of interest" description="Disordered" evidence="1">
    <location>
        <begin position="1"/>
        <end position="54"/>
    </location>
</feature>
<evidence type="ECO:0000313" key="2">
    <source>
        <dbReference type="EMBL" id="PNX60655.1"/>
    </source>
</evidence>
<evidence type="ECO:0000313" key="3">
    <source>
        <dbReference type="Proteomes" id="UP000236291"/>
    </source>
</evidence>